<dbReference type="PROSITE" id="PS01078">
    <property type="entry name" value="MOCF_BIOSYNTHESIS_1"/>
    <property type="match status" value="1"/>
</dbReference>
<dbReference type="InterPro" id="IPR008284">
    <property type="entry name" value="MoCF_biosynth_CS"/>
</dbReference>
<dbReference type="Pfam" id="PF00994">
    <property type="entry name" value="MoCF_biosynth"/>
    <property type="match status" value="1"/>
</dbReference>
<keyword evidence="2" id="KW-0501">Molybdenum cofactor biosynthesis</keyword>
<dbReference type="NCBIfam" id="TIGR00177">
    <property type="entry name" value="molyb_syn"/>
    <property type="match status" value="1"/>
</dbReference>
<evidence type="ECO:0000256" key="2">
    <source>
        <dbReference type="ARBA" id="ARBA00023150"/>
    </source>
</evidence>
<dbReference type="Gene3D" id="3.40.980.10">
    <property type="entry name" value="MoaB/Mog-like domain"/>
    <property type="match status" value="1"/>
</dbReference>
<comment type="caution">
    <text evidence="4">The sequence shown here is derived from an EMBL/GenBank/DDBJ whole genome shotgun (WGS) entry which is preliminary data.</text>
</comment>
<evidence type="ECO:0000313" key="5">
    <source>
        <dbReference type="Proteomes" id="UP001596356"/>
    </source>
</evidence>
<dbReference type="SMART" id="SM00852">
    <property type="entry name" value="MoCF_biosynth"/>
    <property type="match status" value="1"/>
</dbReference>
<dbReference type="InterPro" id="IPR016181">
    <property type="entry name" value="Acyl_CoA_acyltransferase"/>
</dbReference>
<dbReference type="PROSITE" id="PS51186">
    <property type="entry name" value="GNAT"/>
    <property type="match status" value="1"/>
</dbReference>
<dbReference type="RefSeq" id="WP_377823897.1">
    <property type="nucleotide sequence ID" value="NZ_JBHSWJ010000002.1"/>
</dbReference>
<accession>A0ABW2AVA9</accession>
<sequence>MPEAVVITCSNRAAAGTYADRSGPLLVDALRGWGFQCAAPVVVPDGDPVGEALRAAIAGGADVVLTTGGTGLTPTDQTPEQTQPLLTREVPGIAEALRAAGVAAGVPTAMLSRGLAGLAGRTLVVNLPGSSGECGMPSPCWSRCWRTPSSRSAAVTMGRAWPVRLAQDWNGTQVVLRPLRVWADKREFMALREANAAWTRPWDSTSPRGPRIVSFAELVREQNVEARHGRMLPFAVEVDGQLAGQMHLFGITRGALLSGAAGYWISQRFVGRGITPCALAMLIDHAFSACGLHRVEVNIRPDNARSLRVAAKLGLRDEGTRERYLHINGEWHDHRSFAITVEETGGVPVLERLRATVG</sequence>
<dbReference type="InterPro" id="IPR001453">
    <property type="entry name" value="MoaB/Mog_dom"/>
</dbReference>
<organism evidence="4 5">
    <name type="scientific">Branchiibius cervicis</name>
    <dbReference type="NCBI Taxonomy" id="908252"/>
    <lineage>
        <taxon>Bacteria</taxon>
        <taxon>Bacillati</taxon>
        <taxon>Actinomycetota</taxon>
        <taxon>Actinomycetes</taxon>
        <taxon>Micrococcales</taxon>
        <taxon>Dermacoccaceae</taxon>
        <taxon>Branchiibius</taxon>
    </lineage>
</organism>
<dbReference type="PANTHER" id="PTHR43764:SF1">
    <property type="entry name" value="MOLYBDOPTERIN MOLYBDOTRANSFERASE"/>
    <property type="match status" value="1"/>
</dbReference>
<name>A0ABW2AVA9_9MICO</name>
<keyword evidence="4" id="KW-0808">Transferase</keyword>
<keyword evidence="5" id="KW-1185">Reference proteome</keyword>
<dbReference type="EC" id="2.3.1.-" evidence="4"/>
<dbReference type="GO" id="GO:0016746">
    <property type="term" value="F:acyltransferase activity"/>
    <property type="evidence" value="ECO:0007669"/>
    <property type="project" value="UniProtKB-KW"/>
</dbReference>
<dbReference type="InterPro" id="IPR000182">
    <property type="entry name" value="GNAT_dom"/>
</dbReference>
<protein>
    <submittedName>
        <fullName evidence="4">GNAT family N-acetyltransferase</fullName>
        <ecNumber evidence="4">2.3.1.-</ecNumber>
    </submittedName>
</protein>
<evidence type="ECO:0000259" key="3">
    <source>
        <dbReference type="PROSITE" id="PS51186"/>
    </source>
</evidence>
<dbReference type="PANTHER" id="PTHR43764">
    <property type="entry name" value="MOLYBDENUM COFACTOR BIOSYNTHESIS"/>
    <property type="match status" value="1"/>
</dbReference>
<gene>
    <name evidence="4" type="ORF">ACFQBT_15145</name>
</gene>
<reference evidence="5" key="1">
    <citation type="journal article" date="2019" name="Int. J. Syst. Evol. Microbiol.">
        <title>The Global Catalogue of Microorganisms (GCM) 10K type strain sequencing project: providing services to taxonomists for standard genome sequencing and annotation.</title>
        <authorList>
            <consortium name="The Broad Institute Genomics Platform"/>
            <consortium name="The Broad Institute Genome Sequencing Center for Infectious Disease"/>
            <person name="Wu L."/>
            <person name="Ma J."/>
        </authorList>
    </citation>
    <scope>NUCLEOTIDE SEQUENCE [LARGE SCALE GENOMIC DNA]</scope>
    <source>
        <strain evidence="5">NBRC 106593</strain>
    </source>
</reference>
<evidence type="ECO:0000313" key="4">
    <source>
        <dbReference type="EMBL" id="MFC6715067.1"/>
    </source>
</evidence>
<dbReference type="InterPro" id="IPR051920">
    <property type="entry name" value="MPT_Adenylyltrnsfr/MoaC-Rel"/>
</dbReference>
<dbReference type="SUPFAM" id="SSF55729">
    <property type="entry name" value="Acyl-CoA N-acyltransferases (Nat)"/>
    <property type="match status" value="1"/>
</dbReference>
<evidence type="ECO:0000256" key="1">
    <source>
        <dbReference type="ARBA" id="ARBA00005046"/>
    </source>
</evidence>
<comment type="pathway">
    <text evidence="1">Cofactor biosynthesis; molybdopterin biosynthesis.</text>
</comment>
<dbReference type="Pfam" id="PF13302">
    <property type="entry name" value="Acetyltransf_3"/>
    <property type="match status" value="1"/>
</dbReference>
<dbReference type="Gene3D" id="3.40.630.30">
    <property type="match status" value="1"/>
</dbReference>
<dbReference type="SUPFAM" id="SSF53218">
    <property type="entry name" value="Molybdenum cofactor biosynthesis proteins"/>
    <property type="match status" value="1"/>
</dbReference>
<dbReference type="Proteomes" id="UP001596356">
    <property type="component" value="Unassembled WGS sequence"/>
</dbReference>
<proteinExistence type="predicted"/>
<keyword evidence="4" id="KW-0012">Acyltransferase</keyword>
<feature type="domain" description="N-acetyltransferase" evidence="3">
    <location>
        <begin position="174"/>
        <end position="342"/>
    </location>
</feature>
<dbReference type="CDD" id="cd00886">
    <property type="entry name" value="MogA_MoaB"/>
    <property type="match status" value="1"/>
</dbReference>
<dbReference type="InterPro" id="IPR036425">
    <property type="entry name" value="MoaB/Mog-like_dom_sf"/>
</dbReference>
<dbReference type="EMBL" id="JBHSWJ010000002">
    <property type="protein sequence ID" value="MFC6715067.1"/>
    <property type="molecule type" value="Genomic_DNA"/>
</dbReference>